<feature type="domain" description="Tripartite ATP-independent periplasmic transporters DctQ component" evidence="10">
    <location>
        <begin position="24"/>
        <end position="154"/>
    </location>
</feature>
<comment type="subcellular location">
    <subcellularLocation>
        <location evidence="1 9">Cell inner membrane</location>
        <topology evidence="1 9">Multi-pass membrane protein</topology>
    </subcellularLocation>
</comment>
<dbReference type="GO" id="GO:0022857">
    <property type="term" value="F:transmembrane transporter activity"/>
    <property type="evidence" value="ECO:0007669"/>
    <property type="project" value="UniProtKB-UniRule"/>
</dbReference>
<keyword evidence="6 9" id="KW-1133">Transmembrane helix</keyword>
<name>A0A1I7N7Q4_9HYPH</name>
<organism evidence="11 12">
    <name type="scientific">Devosia crocina</name>
    <dbReference type="NCBI Taxonomy" id="429728"/>
    <lineage>
        <taxon>Bacteria</taxon>
        <taxon>Pseudomonadati</taxon>
        <taxon>Pseudomonadota</taxon>
        <taxon>Alphaproteobacteria</taxon>
        <taxon>Hyphomicrobiales</taxon>
        <taxon>Devosiaceae</taxon>
        <taxon>Devosia</taxon>
    </lineage>
</organism>
<evidence type="ECO:0000256" key="9">
    <source>
        <dbReference type="RuleBase" id="RU369079"/>
    </source>
</evidence>
<comment type="function">
    <text evidence="9">Part of the tripartite ATP-independent periplasmic (TRAP) transport system.</text>
</comment>
<keyword evidence="4 9" id="KW-0997">Cell inner membrane</keyword>
<gene>
    <name evidence="11" type="ORF">SAMN05216456_1102</name>
</gene>
<dbReference type="PANTHER" id="PTHR35011">
    <property type="entry name" value="2,3-DIKETO-L-GULONATE TRAP TRANSPORTER SMALL PERMEASE PROTEIN YIAM"/>
    <property type="match status" value="1"/>
</dbReference>
<evidence type="ECO:0000259" key="10">
    <source>
        <dbReference type="Pfam" id="PF04290"/>
    </source>
</evidence>
<evidence type="ECO:0000256" key="4">
    <source>
        <dbReference type="ARBA" id="ARBA00022519"/>
    </source>
</evidence>
<feature type="transmembrane region" description="Helical" evidence="9">
    <location>
        <begin position="14"/>
        <end position="35"/>
    </location>
</feature>
<evidence type="ECO:0000256" key="7">
    <source>
        <dbReference type="ARBA" id="ARBA00023136"/>
    </source>
</evidence>
<sequence>MPVLTFIDRKTENYLLTAILVTISVVLVVQVFMRYFVNSPLVWAEELARYLLVWCTMIGTSLAVRESRHIVVDFAPVLFGPRSVGIFRLISMAGIIVFSIVVIYYSVPFVQRVQQMNQLSPSLEIPMWWVYLALPVGAAASILRAIQQVYLQLRYGLATPEPEVAEVPPVAASQIQDKAGR</sequence>
<dbReference type="OrthoDB" id="7843639at2"/>
<evidence type="ECO:0000256" key="8">
    <source>
        <dbReference type="ARBA" id="ARBA00038436"/>
    </source>
</evidence>
<feature type="transmembrane region" description="Helical" evidence="9">
    <location>
        <begin position="47"/>
        <end position="64"/>
    </location>
</feature>
<evidence type="ECO:0000313" key="11">
    <source>
        <dbReference type="EMBL" id="SFV30700.1"/>
    </source>
</evidence>
<keyword evidence="3" id="KW-1003">Cell membrane</keyword>
<feature type="transmembrane region" description="Helical" evidence="9">
    <location>
        <begin position="85"/>
        <end position="107"/>
    </location>
</feature>
<dbReference type="Proteomes" id="UP000199074">
    <property type="component" value="Unassembled WGS sequence"/>
</dbReference>
<dbReference type="RefSeq" id="WP_092421921.1">
    <property type="nucleotide sequence ID" value="NZ_FPCK01000001.1"/>
</dbReference>
<keyword evidence="2 9" id="KW-0813">Transport</keyword>
<comment type="subunit">
    <text evidence="9">The complex comprises the extracytoplasmic solute receptor protein and the two transmembrane proteins.</text>
</comment>
<protein>
    <recommendedName>
        <fullName evidence="9">TRAP transporter small permease protein</fullName>
    </recommendedName>
</protein>
<dbReference type="InterPro" id="IPR055348">
    <property type="entry name" value="DctQ"/>
</dbReference>
<evidence type="ECO:0000256" key="5">
    <source>
        <dbReference type="ARBA" id="ARBA00022692"/>
    </source>
</evidence>
<proteinExistence type="inferred from homology"/>
<dbReference type="PANTHER" id="PTHR35011:SF2">
    <property type="entry name" value="2,3-DIKETO-L-GULONATE TRAP TRANSPORTER SMALL PERMEASE PROTEIN YIAM"/>
    <property type="match status" value="1"/>
</dbReference>
<feature type="transmembrane region" description="Helical" evidence="9">
    <location>
        <begin position="127"/>
        <end position="146"/>
    </location>
</feature>
<dbReference type="EMBL" id="FPCK01000001">
    <property type="protein sequence ID" value="SFV30700.1"/>
    <property type="molecule type" value="Genomic_DNA"/>
</dbReference>
<evidence type="ECO:0000256" key="3">
    <source>
        <dbReference type="ARBA" id="ARBA00022475"/>
    </source>
</evidence>
<accession>A0A1I7N7Q4</accession>
<keyword evidence="12" id="KW-1185">Reference proteome</keyword>
<dbReference type="InterPro" id="IPR007387">
    <property type="entry name" value="TRAP_DctQ"/>
</dbReference>
<dbReference type="STRING" id="429728.SAMN05216456_1102"/>
<keyword evidence="5 9" id="KW-0812">Transmembrane</keyword>
<evidence type="ECO:0000313" key="12">
    <source>
        <dbReference type="Proteomes" id="UP000199074"/>
    </source>
</evidence>
<evidence type="ECO:0000256" key="6">
    <source>
        <dbReference type="ARBA" id="ARBA00022989"/>
    </source>
</evidence>
<dbReference type="GO" id="GO:0015740">
    <property type="term" value="P:C4-dicarboxylate transport"/>
    <property type="evidence" value="ECO:0007669"/>
    <property type="project" value="TreeGrafter"/>
</dbReference>
<dbReference type="Pfam" id="PF04290">
    <property type="entry name" value="DctQ"/>
    <property type="match status" value="1"/>
</dbReference>
<dbReference type="GO" id="GO:0005886">
    <property type="term" value="C:plasma membrane"/>
    <property type="evidence" value="ECO:0007669"/>
    <property type="project" value="UniProtKB-SubCell"/>
</dbReference>
<dbReference type="AlphaFoldDB" id="A0A1I7N7Q4"/>
<comment type="similarity">
    <text evidence="8 9">Belongs to the TRAP transporter small permease family.</text>
</comment>
<evidence type="ECO:0000256" key="2">
    <source>
        <dbReference type="ARBA" id="ARBA00022448"/>
    </source>
</evidence>
<keyword evidence="7 9" id="KW-0472">Membrane</keyword>
<evidence type="ECO:0000256" key="1">
    <source>
        <dbReference type="ARBA" id="ARBA00004429"/>
    </source>
</evidence>
<reference evidence="11 12" key="1">
    <citation type="submission" date="2016-10" db="EMBL/GenBank/DDBJ databases">
        <authorList>
            <person name="de Groot N.N."/>
        </authorList>
    </citation>
    <scope>NUCLEOTIDE SEQUENCE [LARGE SCALE GENOMIC DNA]</scope>
    <source>
        <strain evidence="11 12">IPL20</strain>
    </source>
</reference>